<dbReference type="InterPro" id="IPR001503">
    <property type="entry name" value="Glyco_trans_10"/>
</dbReference>
<dbReference type="UniPathway" id="UPA00378"/>
<evidence type="ECO:0000256" key="4">
    <source>
        <dbReference type="ARBA" id="ARBA00022676"/>
    </source>
</evidence>
<keyword evidence="9 12" id="KW-0333">Golgi apparatus</keyword>
<accession>A0A8J2RAV7</accession>
<keyword evidence="8" id="KW-1133">Transmembrane helix</keyword>
<comment type="pathway">
    <text evidence="2">Protein modification; protein glycosylation.</text>
</comment>
<evidence type="ECO:0000256" key="9">
    <source>
        <dbReference type="ARBA" id="ARBA00023034"/>
    </source>
</evidence>
<dbReference type="OrthoDB" id="427096at2759"/>
<dbReference type="PANTHER" id="PTHR48438">
    <property type="entry name" value="ALPHA-(1,3)-FUCOSYLTRANSFERASE C-RELATED"/>
    <property type="match status" value="1"/>
</dbReference>
<name>A0A8J2RAV7_9CRUS</name>
<proteinExistence type="inferred from homology"/>
<evidence type="ECO:0000313" key="15">
    <source>
        <dbReference type="EMBL" id="CAH0099095.1"/>
    </source>
</evidence>
<comment type="subcellular location">
    <subcellularLocation>
        <location evidence="1 12">Golgi apparatus</location>
        <location evidence="1 12">Golgi stack membrane</location>
        <topology evidence="1 12">Single-pass type II membrane protein</topology>
    </subcellularLocation>
</comment>
<evidence type="ECO:0000256" key="7">
    <source>
        <dbReference type="ARBA" id="ARBA00022968"/>
    </source>
</evidence>
<evidence type="ECO:0000256" key="3">
    <source>
        <dbReference type="ARBA" id="ARBA00008919"/>
    </source>
</evidence>
<dbReference type="Pfam" id="PF00852">
    <property type="entry name" value="Glyco_transf_10"/>
    <property type="match status" value="1"/>
</dbReference>
<dbReference type="InterPro" id="IPR038577">
    <property type="entry name" value="GT10-like_C_sf"/>
</dbReference>
<evidence type="ECO:0000313" key="16">
    <source>
        <dbReference type="Proteomes" id="UP000789390"/>
    </source>
</evidence>
<feature type="domain" description="Fucosyltransferase C-terminal" evidence="13">
    <location>
        <begin position="256"/>
        <end position="439"/>
    </location>
</feature>
<dbReference type="Pfam" id="PF17039">
    <property type="entry name" value="Glyco_tran_10_N"/>
    <property type="match status" value="1"/>
</dbReference>
<sequence>MRYFKQELRNKFGDSLVRKTTYGVCCLVNVDKNVEEYSLGNKLFKWERSIFIDVEPSSFNNYTASPERIENQETTRQPLTTKHSSKFKFSHEHYQVVAKYEQDRLTDANAPFKRILFWNDFLGIPDFRLGVGRDAFSKYGCPVWQCETSTNRSDVHEYDAVIIHMSGDSFNPEDLPTRRIPQQRYVFWSLESPSWIELKNTTVLENFFNWTLTYRWDSDMVMPYGYVKPTGNVPLHPSEDQMRKLLSNQKINYATGKTKLAAWMVSNCFLTNSGRNEMVTILRKYIKVDVYGSCGTLICPKEKGVDNSSEDCREMVGKTYKFYMSLENSLCREYITEKFFGMLRRPIVPIIFGLHDHYDKIAPPHSFINAAKFENMRKLADYLILLDKNDTLYNEYFWWKPFFESRYKQKDVNIEHKFVRATLRSVVVYVCQMGVKVEHESDQMSKDASISLTHMAGDIGQ</sequence>
<dbReference type="PANTHER" id="PTHR48438:SF1">
    <property type="entry name" value="ALPHA-(1,3)-FUCOSYLTRANSFERASE C-RELATED"/>
    <property type="match status" value="1"/>
</dbReference>
<dbReference type="InterPro" id="IPR055270">
    <property type="entry name" value="Glyco_tran_10_C"/>
</dbReference>
<keyword evidence="10" id="KW-0472">Membrane</keyword>
<dbReference type="GO" id="GO:0008417">
    <property type="term" value="F:fucosyltransferase activity"/>
    <property type="evidence" value="ECO:0007669"/>
    <property type="project" value="InterPro"/>
</dbReference>
<dbReference type="InterPro" id="IPR031481">
    <property type="entry name" value="Glyco_tran_10_N"/>
</dbReference>
<dbReference type="EMBL" id="CAKKLH010000013">
    <property type="protein sequence ID" value="CAH0099095.1"/>
    <property type="molecule type" value="Genomic_DNA"/>
</dbReference>
<evidence type="ECO:0000259" key="14">
    <source>
        <dbReference type="Pfam" id="PF17039"/>
    </source>
</evidence>
<dbReference type="GO" id="GO:0032580">
    <property type="term" value="C:Golgi cisterna membrane"/>
    <property type="evidence" value="ECO:0007669"/>
    <property type="project" value="UniProtKB-SubCell"/>
</dbReference>
<evidence type="ECO:0000256" key="8">
    <source>
        <dbReference type="ARBA" id="ARBA00022989"/>
    </source>
</evidence>
<comment type="caution">
    <text evidence="15">The sequence shown here is derived from an EMBL/GenBank/DDBJ whole genome shotgun (WGS) entry which is preliminary data.</text>
</comment>
<evidence type="ECO:0000256" key="2">
    <source>
        <dbReference type="ARBA" id="ARBA00004922"/>
    </source>
</evidence>
<keyword evidence="4 12" id="KW-0328">Glycosyltransferase</keyword>
<dbReference type="SUPFAM" id="SSF53756">
    <property type="entry name" value="UDP-Glycosyltransferase/glycogen phosphorylase"/>
    <property type="match status" value="1"/>
</dbReference>
<organism evidence="15 16">
    <name type="scientific">Daphnia galeata</name>
    <dbReference type="NCBI Taxonomy" id="27404"/>
    <lineage>
        <taxon>Eukaryota</taxon>
        <taxon>Metazoa</taxon>
        <taxon>Ecdysozoa</taxon>
        <taxon>Arthropoda</taxon>
        <taxon>Crustacea</taxon>
        <taxon>Branchiopoda</taxon>
        <taxon>Diplostraca</taxon>
        <taxon>Cladocera</taxon>
        <taxon>Anomopoda</taxon>
        <taxon>Daphniidae</taxon>
        <taxon>Daphnia</taxon>
    </lineage>
</organism>
<comment type="similarity">
    <text evidence="3 12">Belongs to the glycosyltransferase 10 family.</text>
</comment>
<protein>
    <recommendedName>
        <fullName evidence="12">Fucosyltransferase</fullName>
        <ecNumber evidence="12">2.4.1.-</ecNumber>
    </recommendedName>
</protein>
<reference evidence="15" key="1">
    <citation type="submission" date="2021-11" db="EMBL/GenBank/DDBJ databases">
        <authorList>
            <person name="Schell T."/>
        </authorList>
    </citation>
    <scope>NUCLEOTIDE SEQUENCE</scope>
    <source>
        <strain evidence="15">M5</strain>
    </source>
</reference>
<keyword evidence="5 12" id="KW-0808">Transferase</keyword>
<keyword evidence="7" id="KW-0735">Signal-anchor</keyword>
<evidence type="ECO:0000256" key="12">
    <source>
        <dbReference type="RuleBase" id="RU003832"/>
    </source>
</evidence>
<keyword evidence="11" id="KW-0325">Glycoprotein</keyword>
<gene>
    <name evidence="15" type="ORF">DGAL_LOCUS1204</name>
</gene>
<dbReference type="AlphaFoldDB" id="A0A8J2RAV7"/>
<dbReference type="Proteomes" id="UP000789390">
    <property type="component" value="Unassembled WGS sequence"/>
</dbReference>
<evidence type="ECO:0000256" key="1">
    <source>
        <dbReference type="ARBA" id="ARBA00004447"/>
    </source>
</evidence>
<evidence type="ECO:0000259" key="13">
    <source>
        <dbReference type="Pfam" id="PF00852"/>
    </source>
</evidence>
<evidence type="ECO:0000256" key="6">
    <source>
        <dbReference type="ARBA" id="ARBA00022692"/>
    </source>
</evidence>
<keyword evidence="6 12" id="KW-0812">Transmembrane</keyword>
<dbReference type="Gene3D" id="3.40.50.11660">
    <property type="entry name" value="Glycosyl transferase family 10, C-terminal domain"/>
    <property type="match status" value="1"/>
</dbReference>
<keyword evidence="16" id="KW-1185">Reference proteome</keyword>
<evidence type="ECO:0000256" key="10">
    <source>
        <dbReference type="ARBA" id="ARBA00023136"/>
    </source>
</evidence>
<evidence type="ECO:0000256" key="5">
    <source>
        <dbReference type="ARBA" id="ARBA00022679"/>
    </source>
</evidence>
<dbReference type="EC" id="2.4.1.-" evidence="12"/>
<dbReference type="FunFam" id="3.40.50.11660:FF:000004">
    <property type="entry name" value="Glycoprotein 3-alpha-L-fucosyltransferase A"/>
    <property type="match status" value="1"/>
</dbReference>
<feature type="domain" description="Fucosyltransferase N-terminal" evidence="14">
    <location>
        <begin position="113"/>
        <end position="225"/>
    </location>
</feature>
<evidence type="ECO:0000256" key="11">
    <source>
        <dbReference type="ARBA" id="ARBA00023180"/>
    </source>
</evidence>